<dbReference type="Pfam" id="PF13181">
    <property type="entry name" value="TPR_8"/>
    <property type="match status" value="1"/>
</dbReference>
<proteinExistence type="predicted"/>
<dbReference type="InterPro" id="IPR011990">
    <property type="entry name" value="TPR-like_helical_dom_sf"/>
</dbReference>
<organism evidence="1 2">
    <name type="scientific">Blepharisma stoltei</name>
    <dbReference type="NCBI Taxonomy" id="1481888"/>
    <lineage>
        <taxon>Eukaryota</taxon>
        <taxon>Sar</taxon>
        <taxon>Alveolata</taxon>
        <taxon>Ciliophora</taxon>
        <taxon>Postciliodesmatophora</taxon>
        <taxon>Heterotrichea</taxon>
        <taxon>Heterotrichida</taxon>
        <taxon>Blepharismidae</taxon>
        <taxon>Blepharisma</taxon>
    </lineage>
</organism>
<protein>
    <submittedName>
        <fullName evidence="1">Uncharacterized protein</fullName>
    </submittedName>
</protein>
<gene>
    <name evidence="1" type="ORF">BSTOLATCC_MIC22148</name>
</gene>
<dbReference type="Gene3D" id="1.25.40.10">
    <property type="entry name" value="Tetratricopeptide repeat domain"/>
    <property type="match status" value="2"/>
</dbReference>
<dbReference type="Proteomes" id="UP001162131">
    <property type="component" value="Unassembled WGS sequence"/>
</dbReference>
<dbReference type="InterPro" id="IPR019734">
    <property type="entry name" value="TPR_rpt"/>
</dbReference>
<evidence type="ECO:0000313" key="1">
    <source>
        <dbReference type="EMBL" id="CAG9318782.1"/>
    </source>
</evidence>
<keyword evidence="2" id="KW-1185">Reference proteome</keyword>
<dbReference type="EMBL" id="CAJZBQ010000021">
    <property type="protein sequence ID" value="CAG9318782.1"/>
    <property type="molecule type" value="Genomic_DNA"/>
</dbReference>
<accession>A0AAU9J5G7</accession>
<reference evidence="1" key="1">
    <citation type="submission" date="2021-09" db="EMBL/GenBank/DDBJ databases">
        <authorList>
            <consortium name="AG Swart"/>
            <person name="Singh M."/>
            <person name="Singh A."/>
            <person name="Seah K."/>
            <person name="Emmerich C."/>
        </authorList>
    </citation>
    <scope>NUCLEOTIDE SEQUENCE</scope>
    <source>
        <strain evidence="1">ATCC30299</strain>
    </source>
</reference>
<evidence type="ECO:0000313" key="2">
    <source>
        <dbReference type="Proteomes" id="UP001162131"/>
    </source>
</evidence>
<comment type="caution">
    <text evidence="1">The sequence shown here is derived from an EMBL/GenBank/DDBJ whole genome shotgun (WGS) entry which is preliminary data.</text>
</comment>
<name>A0AAU9J5G7_9CILI</name>
<sequence>MDTDRDLVPELENLYENKDWEHLLARSSESPQDPEIQYYRALAMQQLHRFQEAIKIFESIYSHIGVLREIDYNLGLCHYHLSNIEPSIDYLRRYMYSNPSHPYIYFHLVKVMLVKKLHTDIDDVCERAVVWRSKKIPYRIWAYSLYQLKKYKEAHGKCLIILEKNKEEHAIWFLLGKVLRRCKYIKECRAAFEKCCALDPENLKYKKRYESLITKIATKRDYSSAKPKIQLDTPILPKTAGIKFLENRGCEDLFCRLF</sequence>
<dbReference type="SUPFAM" id="SSF48452">
    <property type="entry name" value="TPR-like"/>
    <property type="match status" value="1"/>
</dbReference>
<dbReference type="SMART" id="SM00028">
    <property type="entry name" value="TPR"/>
    <property type="match status" value="3"/>
</dbReference>
<dbReference type="AlphaFoldDB" id="A0AAU9J5G7"/>